<dbReference type="EMBL" id="VSZS01000062">
    <property type="protein sequence ID" value="TYR32269.1"/>
    <property type="molecule type" value="Genomic_DNA"/>
</dbReference>
<protein>
    <submittedName>
        <fullName evidence="2">Uncharacterized protein</fullName>
    </submittedName>
</protein>
<dbReference type="AlphaFoldDB" id="A0A5D4GWN0"/>
<name>A0A5D4GWN0_9HYPH</name>
<evidence type="ECO:0000256" key="1">
    <source>
        <dbReference type="SAM" id="Coils"/>
    </source>
</evidence>
<feature type="coiled-coil region" evidence="1">
    <location>
        <begin position="45"/>
        <end position="72"/>
    </location>
</feature>
<keyword evidence="1" id="KW-0175">Coiled coil</keyword>
<gene>
    <name evidence="2" type="ORF">FY036_10640</name>
</gene>
<reference evidence="2 3" key="2">
    <citation type="submission" date="2019-09" db="EMBL/GenBank/DDBJ databases">
        <title>Mesorhizobium sp. MaA-C15 isolated from Microcystis aeruginosa.</title>
        <authorList>
            <person name="Jeong S.E."/>
            <person name="Jin H.M."/>
            <person name="Jeon C.O."/>
        </authorList>
    </citation>
    <scope>NUCLEOTIDE SEQUENCE [LARGE SCALE GENOMIC DNA]</scope>
    <source>
        <strain evidence="2 3">MaA-C15</strain>
    </source>
</reference>
<accession>A0A5D4GWN0</accession>
<reference evidence="2 3" key="1">
    <citation type="submission" date="2019-08" db="EMBL/GenBank/DDBJ databases">
        <authorList>
            <person name="Seo Y.L."/>
        </authorList>
    </citation>
    <scope>NUCLEOTIDE SEQUENCE [LARGE SCALE GENOMIC DNA]</scope>
    <source>
        <strain evidence="2 3">MaA-C15</strain>
    </source>
</reference>
<comment type="caution">
    <text evidence="2">The sequence shown here is derived from an EMBL/GenBank/DDBJ whole genome shotgun (WGS) entry which is preliminary data.</text>
</comment>
<organism evidence="2 3">
    <name type="scientific">Neoaquamicrobium microcysteis</name>
    <dbReference type="NCBI Taxonomy" id="2682781"/>
    <lineage>
        <taxon>Bacteria</taxon>
        <taxon>Pseudomonadati</taxon>
        <taxon>Pseudomonadota</taxon>
        <taxon>Alphaproteobacteria</taxon>
        <taxon>Hyphomicrobiales</taxon>
        <taxon>Phyllobacteriaceae</taxon>
        <taxon>Neoaquamicrobium</taxon>
    </lineage>
</organism>
<keyword evidence="3" id="KW-1185">Reference proteome</keyword>
<dbReference type="Proteomes" id="UP000323258">
    <property type="component" value="Unassembled WGS sequence"/>
</dbReference>
<evidence type="ECO:0000313" key="2">
    <source>
        <dbReference type="EMBL" id="TYR32269.1"/>
    </source>
</evidence>
<evidence type="ECO:0000313" key="3">
    <source>
        <dbReference type="Proteomes" id="UP000323258"/>
    </source>
</evidence>
<dbReference type="RefSeq" id="WP_148914715.1">
    <property type="nucleotide sequence ID" value="NZ_VSZS01000062.1"/>
</dbReference>
<sequence>MDTVTRNSLWNEAVVGKSPQLAGRHADVDAMLELADLPAGQLLAVAALMLAFDAAEQRARSAERQLADHHRHCICRAAHVAAEDAAAQNLADEVRVLISLRATA</sequence>
<proteinExistence type="predicted"/>